<reference evidence="1" key="1">
    <citation type="submission" date="2018-05" db="EMBL/GenBank/DDBJ databases">
        <authorList>
            <person name="Lanie J.A."/>
            <person name="Ng W.-L."/>
            <person name="Kazmierczak K.M."/>
            <person name="Andrzejewski T.M."/>
            <person name="Davidsen T.M."/>
            <person name="Wayne K.J."/>
            <person name="Tettelin H."/>
            <person name="Glass J.I."/>
            <person name="Rusch D."/>
            <person name="Podicherti R."/>
            <person name="Tsui H.-C.T."/>
            <person name="Winkler M.E."/>
        </authorList>
    </citation>
    <scope>NUCLEOTIDE SEQUENCE</scope>
</reference>
<organism evidence="1">
    <name type="scientific">marine metagenome</name>
    <dbReference type="NCBI Taxonomy" id="408172"/>
    <lineage>
        <taxon>unclassified sequences</taxon>
        <taxon>metagenomes</taxon>
        <taxon>ecological metagenomes</taxon>
    </lineage>
</organism>
<feature type="non-terminal residue" evidence="1">
    <location>
        <position position="31"/>
    </location>
</feature>
<name>A0A381X1C0_9ZZZZ</name>
<dbReference type="AlphaFoldDB" id="A0A381X1C0"/>
<dbReference type="EMBL" id="UINC01013516">
    <property type="protein sequence ID" value="SVA58338.1"/>
    <property type="molecule type" value="Genomic_DNA"/>
</dbReference>
<accession>A0A381X1C0</accession>
<proteinExistence type="predicted"/>
<protein>
    <submittedName>
        <fullName evidence="1">Uncharacterized protein</fullName>
    </submittedName>
</protein>
<sequence>MSRYGILIPEGYTASDPAEIASLISHLGPPT</sequence>
<evidence type="ECO:0000313" key="1">
    <source>
        <dbReference type="EMBL" id="SVA58338.1"/>
    </source>
</evidence>
<gene>
    <name evidence="1" type="ORF">METZ01_LOCUS111192</name>
</gene>